<dbReference type="InterPro" id="IPR023210">
    <property type="entry name" value="NADP_OxRdtase_dom"/>
</dbReference>
<evidence type="ECO:0000313" key="2">
    <source>
        <dbReference type="EMBL" id="UZD24001.1"/>
    </source>
</evidence>
<feature type="domain" description="NADP-dependent oxidoreductase" evidence="1">
    <location>
        <begin position="16"/>
        <end position="268"/>
    </location>
</feature>
<dbReference type="Proteomes" id="UP001163156">
    <property type="component" value="Chromosome"/>
</dbReference>
<accession>A0ABY6MMU0</accession>
<dbReference type="InterPro" id="IPR036812">
    <property type="entry name" value="NAD(P)_OxRdtase_dom_sf"/>
</dbReference>
<sequence length="296" mass="33068">MEKRQIPGLSMQISPISLGCMSLPAKPKESQAILERAIAAGINLLDTADLYQQGLNEELVGAAIRTQRDRLTIATKVGNQWRPDGNGWDWNPRKDYILKAVEDSLKRLNTDYIDLYQLHGGTLEDPLEEVFEAFESLKTQGKIRAYGISSIRPNVIRKVLQIANPATIMMQYSPLDRRPEEEVFPLLSKSQTRVLVRGALAKGLLIDKPASSYLDYSPTEVDAVGQMIKDTGYSPEGILIKFGLSQEAVGSLVIGASSTEQIEKITKGYREAQQIPEELITDLMAKFPINHYQQHR</sequence>
<dbReference type="InterPro" id="IPR053135">
    <property type="entry name" value="AKR2_Oxidoreductase"/>
</dbReference>
<dbReference type="PANTHER" id="PTHR43312:SF1">
    <property type="entry name" value="NADP-DEPENDENT OXIDOREDUCTASE DOMAIN-CONTAINING PROTEIN"/>
    <property type="match status" value="1"/>
</dbReference>
<dbReference type="PANTHER" id="PTHR43312">
    <property type="entry name" value="D-THREO-ALDOSE 1-DEHYDROGENASE"/>
    <property type="match status" value="1"/>
</dbReference>
<dbReference type="Pfam" id="PF00248">
    <property type="entry name" value="Aldo_ket_red"/>
    <property type="match status" value="1"/>
</dbReference>
<dbReference type="SUPFAM" id="SSF51430">
    <property type="entry name" value="NAD(P)-linked oxidoreductase"/>
    <property type="match status" value="1"/>
</dbReference>
<dbReference type="CDD" id="cd19086">
    <property type="entry name" value="AKR_AKR11C1"/>
    <property type="match status" value="1"/>
</dbReference>
<dbReference type="PRINTS" id="PR00069">
    <property type="entry name" value="ALDKETRDTASE"/>
</dbReference>
<organism evidence="2 3">
    <name type="scientific">Algoriphagus halophytocola</name>
    <dbReference type="NCBI Taxonomy" id="2991499"/>
    <lineage>
        <taxon>Bacteria</taxon>
        <taxon>Pseudomonadati</taxon>
        <taxon>Bacteroidota</taxon>
        <taxon>Cytophagia</taxon>
        <taxon>Cytophagales</taxon>
        <taxon>Cyclobacteriaceae</taxon>
        <taxon>Algoriphagus</taxon>
    </lineage>
</organism>
<gene>
    <name evidence="2" type="ORF">OM944_05775</name>
</gene>
<keyword evidence="3" id="KW-1185">Reference proteome</keyword>
<evidence type="ECO:0000313" key="3">
    <source>
        <dbReference type="Proteomes" id="UP001163156"/>
    </source>
</evidence>
<proteinExistence type="predicted"/>
<evidence type="ECO:0000259" key="1">
    <source>
        <dbReference type="Pfam" id="PF00248"/>
    </source>
</evidence>
<reference evidence="2" key="1">
    <citation type="submission" date="2022-10" db="EMBL/GenBank/DDBJ databases">
        <title>Algoriphagus sp. a novel bacteria isolate from halophytes salicornia europaea.</title>
        <authorList>
            <person name="Peng Y."/>
            <person name="Jiang L."/>
            <person name="Lee J."/>
        </authorList>
    </citation>
    <scope>NUCLEOTIDE SEQUENCE</scope>
    <source>
        <strain evidence="2">TR-M5</strain>
    </source>
</reference>
<name>A0ABY6MMU0_9BACT</name>
<dbReference type="RefSeq" id="WP_264810713.1">
    <property type="nucleotide sequence ID" value="NZ_CP110226.1"/>
</dbReference>
<dbReference type="EMBL" id="CP110226">
    <property type="protein sequence ID" value="UZD24001.1"/>
    <property type="molecule type" value="Genomic_DNA"/>
</dbReference>
<dbReference type="Gene3D" id="3.20.20.100">
    <property type="entry name" value="NADP-dependent oxidoreductase domain"/>
    <property type="match status" value="1"/>
</dbReference>
<protein>
    <submittedName>
        <fullName evidence="2">Aldo/keto reductase</fullName>
    </submittedName>
</protein>
<dbReference type="PROSITE" id="PS51257">
    <property type="entry name" value="PROKAR_LIPOPROTEIN"/>
    <property type="match status" value="1"/>
</dbReference>
<dbReference type="InterPro" id="IPR020471">
    <property type="entry name" value="AKR"/>
</dbReference>